<protein>
    <recommendedName>
        <fullName evidence="3">YncI copper-binding domain-containing protein</fullName>
    </recommendedName>
</protein>
<dbReference type="RefSeq" id="WP_181410720.1">
    <property type="nucleotide sequence ID" value="NZ_BAAAOR010000055.1"/>
</dbReference>
<keyword evidence="1" id="KW-0472">Membrane</keyword>
<keyword evidence="1" id="KW-1133">Transmembrane helix</keyword>
<evidence type="ECO:0000256" key="2">
    <source>
        <dbReference type="SAM" id="SignalP"/>
    </source>
</evidence>
<feature type="chain" id="PRO_5047316633" description="YncI copper-binding domain-containing protein" evidence="2">
    <location>
        <begin position="38"/>
        <end position="234"/>
    </location>
</feature>
<feature type="domain" description="YncI copper-binding" evidence="3">
    <location>
        <begin position="38"/>
        <end position="182"/>
    </location>
</feature>
<evidence type="ECO:0000259" key="3">
    <source>
        <dbReference type="Pfam" id="PF07987"/>
    </source>
</evidence>
<accession>A0ABN2C1A5</accession>
<feature type="signal peptide" evidence="2">
    <location>
        <begin position="1"/>
        <end position="37"/>
    </location>
</feature>
<dbReference type="Proteomes" id="UP001500842">
    <property type="component" value="Unassembled WGS sequence"/>
</dbReference>
<reference evidence="4 5" key="1">
    <citation type="journal article" date="2019" name="Int. J. Syst. Evol. Microbiol.">
        <title>The Global Catalogue of Microorganisms (GCM) 10K type strain sequencing project: providing services to taxonomists for standard genome sequencing and annotation.</title>
        <authorList>
            <consortium name="The Broad Institute Genomics Platform"/>
            <consortium name="The Broad Institute Genome Sequencing Center for Infectious Disease"/>
            <person name="Wu L."/>
            <person name="Ma J."/>
        </authorList>
    </citation>
    <scope>NUCLEOTIDE SEQUENCE [LARGE SCALE GENOMIC DNA]</scope>
    <source>
        <strain evidence="4 5">JCM 14942</strain>
    </source>
</reference>
<dbReference type="EMBL" id="BAAAOR010000055">
    <property type="protein sequence ID" value="GAA1549528.1"/>
    <property type="molecule type" value="Genomic_DNA"/>
</dbReference>
<evidence type="ECO:0000256" key="1">
    <source>
        <dbReference type="SAM" id="Phobius"/>
    </source>
</evidence>
<gene>
    <name evidence="4" type="ORF">GCM10009788_59190</name>
</gene>
<organism evidence="4 5">
    <name type="scientific">Nocardioides humi</name>
    <dbReference type="NCBI Taxonomy" id="449461"/>
    <lineage>
        <taxon>Bacteria</taxon>
        <taxon>Bacillati</taxon>
        <taxon>Actinomycetota</taxon>
        <taxon>Actinomycetes</taxon>
        <taxon>Propionibacteriales</taxon>
        <taxon>Nocardioidaceae</taxon>
        <taxon>Nocardioides</taxon>
    </lineage>
</organism>
<feature type="transmembrane region" description="Helical" evidence="1">
    <location>
        <begin position="209"/>
        <end position="230"/>
    </location>
</feature>
<dbReference type="InterPro" id="IPR012533">
    <property type="entry name" value="YcnI-copper_dom"/>
</dbReference>
<keyword evidence="5" id="KW-1185">Reference proteome</keyword>
<sequence>MSVRTSARPAARPAARLAAVALGAVAVLATAAPPAGAHVTVTPSTTAAGAYAVLTFSVGHGCDGSPTTAVTVQLPPEIVTVTPTVNPGWQVEKRMEELAEPVADGHGGEYTERVAQVVYTARSPLPDGLRDTFELSLKLTADEGATLVFPVVQSCEEGESAWVQTAAEGEEEPEHPAPYVTVGAAASDAHGHRTAEAEIEGEGDGGTGVVAWLGLVLGALGLAAGGTALARSRR</sequence>
<name>A0ABN2C1A5_9ACTN</name>
<keyword evidence="2" id="KW-0732">Signal</keyword>
<keyword evidence="1" id="KW-0812">Transmembrane</keyword>
<comment type="caution">
    <text evidence="4">The sequence shown here is derived from an EMBL/GenBank/DDBJ whole genome shotgun (WGS) entry which is preliminary data.</text>
</comment>
<proteinExistence type="predicted"/>
<dbReference type="CDD" id="cd08545">
    <property type="entry name" value="YcnI_like"/>
    <property type="match status" value="1"/>
</dbReference>
<dbReference type="Pfam" id="PF07987">
    <property type="entry name" value="DUF1775"/>
    <property type="match status" value="1"/>
</dbReference>
<evidence type="ECO:0000313" key="5">
    <source>
        <dbReference type="Proteomes" id="UP001500842"/>
    </source>
</evidence>
<dbReference type="InterPro" id="IPR038507">
    <property type="entry name" value="YcnI-like_sf"/>
</dbReference>
<evidence type="ECO:0000313" key="4">
    <source>
        <dbReference type="EMBL" id="GAA1549528.1"/>
    </source>
</evidence>
<dbReference type="Gene3D" id="2.60.40.2230">
    <property type="entry name" value="Uncharacterised protein YcnI-like PF07987, DUF1775"/>
    <property type="match status" value="1"/>
</dbReference>